<dbReference type="Gene3D" id="2.60.40.640">
    <property type="match status" value="2"/>
</dbReference>
<organism evidence="3">
    <name type="scientific">Candidozyma auris</name>
    <name type="common">Yeast</name>
    <name type="synonym">Candida auris</name>
    <dbReference type="NCBI Taxonomy" id="498019"/>
    <lineage>
        <taxon>Eukaryota</taxon>
        <taxon>Fungi</taxon>
        <taxon>Dikarya</taxon>
        <taxon>Ascomycota</taxon>
        <taxon>Saccharomycotina</taxon>
        <taxon>Pichiomycetes</taxon>
        <taxon>Metschnikowiaceae</taxon>
        <taxon>Candidozyma</taxon>
    </lineage>
</organism>
<dbReference type="EMBL" id="CP076753">
    <property type="protein sequence ID" value="QWW25038.1"/>
    <property type="molecule type" value="Genomic_DNA"/>
</dbReference>
<dbReference type="InterPro" id="IPR050357">
    <property type="entry name" value="Arrestin_domain-protein"/>
</dbReference>
<evidence type="ECO:0000313" key="3">
    <source>
        <dbReference type="EMBL" id="QWW25038.1"/>
    </source>
</evidence>
<dbReference type="InterPro" id="IPR014752">
    <property type="entry name" value="Arrestin-like_C"/>
</dbReference>
<name>A0A8F2W3F2_CANAR</name>
<dbReference type="SUPFAM" id="SSF81296">
    <property type="entry name" value="E set domains"/>
    <property type="match status" value="1"/>
</dbReference>
<proteinExistence type="predicted"/>
<sequence length="993" mass="112318">MGHSYDFKIALNHPNRQFRPGEAVTGNVVLKVEKSMTVKEIYVELSGELESCNYKYMHQYNYATKRHESRRISNTIKYDLFRYGVKVFPPPNIQQFGSAGDYTLAEGSYTYPFELEFPEGPVEARTYSQFEVGNSYMSTPLMFIPPQLASGSSGSTLMSLPPSFSMYTDDDNHAYVNYVVEATVDRKGFLKSDFGCRKALNFAPHLEQVMFSLGPLMDRNSFMNNFGMGNSTLRIEISKNKRREGKSFFKKVFSSRHLKVPFELVVEFKRSNAVQYPRGQTCRVLHQNDNLADVVNVRLYTPFSKDALQQILIGEVTKKGESANSLCRVVIKELAVSLAQDIRYQGVEEQRCRRDVRVGTKSYKHEFDFSDFEQVEYWGASLYQNVKQEHASFAESGKAYMLEIPPEMLSMPLNSVVQSFTAPNISCDVYLKLSMVLATTEETQNRTRIFLDTPIAFLPSRNANYTSMTVEPPAGPPPNTSSVPPSQPAGLAPAYDKDLCSDTLPSYTDLIPDNPPVPFGPGDKVIGNVELEVFKQMTVKEIVVSLSGNTESCNYKIETRYNPVTKRTETRAISEKIRYHLFDHTVKVFPPPNVQKMGCADDYTLLEGTYKYPFEVVFPSGSVEARMSSSFGTSNYARSLGSLSPFRVGGAGQALTKLPPSFNAHFEDRDYAWVHYTLDGKVGRKGFFKPDIVESTRLSYSPSLEEVVCSFGSLMQNGSFIDNVSRGNTRLKFKIEKDKRQEGRGFFRKMFSSRSVKVPFEAVVEFKQGNAVQYPQGQTSRVLHQGDILKDVIGVKILTIFSAEALKQILFFEQGEKKSNSKRMHRLVFKEMTLSIIQNITYQGIHTQTKSKQVLIGQRSLNSEFEFADFEVVEGQWSQTLINKVKQEHLHLTESNKAYMLELPQELLSIELTTEAQSFDAPNIQCDSVLKIDFVISTSEESPNSTTLSCQCPILLLPSRNRRTHDVLNPPRMPPTTVIEHTEEQLPSYNEVV</sequence>
<dbReference type="AlphaFoldDB" id="A0A8F2W3F2"/>
<feature type="domain" description="Arrestin-like N-terminal" evidence="2">
    <location>
        <begin position="513"/>
        <end position="622"/>
    </location>
</feature>
<dbReference type="PANTHER" id="PTHR11188:SF17">
    <property type="entry name" value="FI21816P1"/>
    <property type="match status" value="1"/>
</dbReference>
<accession>A0A8F2W3F2</accession>
<dbReference type="PANTHER" id="PTHR11188">
    <property type="entry name" value="ARRESTIN DOMAIN CONTAINING PROTEIN"/>
    <property type="match status" value="1"/>
</dbReference>
<evidence type="ECO:0000256" key="1">
    <source>
        <dbReference type="SAM" id="MobiDB-lite"/>
    </source>
</evidence>
<dbReference type="InterPro" id="IPR014756">
    <property type="entry name" value="Ig_E-set"/>
</dbReference>
<dbReference type="GO" id="GO:0015031">
    <property type="term" value="P:protein transport"/>
    <property type="evidence" value="ECO:0007669"/>
    <property type="project" value="TreeGrafter"/>
</dbReference>
<dbReference type="Pfam" id="PF00339">
    <property type="entry name" value="Arrestin_N"/>
    <property type="match status" value="2"/>
</dbReference>
<dbReference type="Proteomes" id="UP000825438">
    <property type="component" value="Chromosome V"/>
</dbReference>
<reference evidence="3" key="1">
    <citation type="submission" date="2021-06" db="EMBL/GenBank/DDBJ databases">
        <title>Candida auris outbreak in lebanese hospital.</title>
        <authorList>
            <person name="Finianos M."/>
        </authorList>
    </citation>
    <scope>NUCLEOTIDE SEQUENCE</scope>
    <source>
        <strain evidence="3">CA7LBN</strain>
    </source>
</reference>
<protein>
    <recommendedName>
        <fullName evidence="2">Arrestin-like N-terminal domain-containing protein</fullName>
    </recommendedName>
</protein>
<gene>
    <name evidence="3" type="ORF">CA7LBN_003920</name>
</gene>
<dbReference type="CDD" id="cd22952">
    <property type="entry name" value="ART10-like"/>
    <property type="match status" value="2"/>
</dbReference>
<dbReference type="GO" id="GO:0005737">
    <property type="term" value="C:cytoplasm"/>
    <property type="evidence" value="ECO:0007669"/>
    <property type="project" value="TreeGrafter"/>
</dbReference>
<dbReference type="InterPro" id="IPR011021">
    <property type="entry name" value="Arrestin-like_N"/>
</dbReference>
<evidence type="ECO:0000259" key="2">
    <source>
        <dbReference type="Pfam" id="PF00339"/>
    </source>
</evidence>
<feature type="domain" description="Arrestin-like N-terminal" evidence="2">
    <location>
        <begin position="7"/>
        <end position="119"/>
    </location>
</feature>
<feature type="region of interest" description="Disordered" evidence="1">
    <location>
        <begin position="470"/>
        <end position="489"/>
    </location>
</feature>